<dbReference type="CDD" id="cd02440">
    <property type="entry name" value="AdoMet_MTases"/>
    <property type="match status" value="1"/>
</dbReference>
<sequence>MDMEAFFALHFDLPREGPGTEADVAWACQLAGVGRNAAMLDAGAGPGGDVNALLAAAPEGSVLTVDSHAGFTKTARARFAGDARVTARTGDMMAQSGPFDLIWCAGAIYFIGVTEALSGWRSCLAPGGAVAFSAPCLFQDAPPEAVVDLFEGYPVPNADGLAAQVAAAGFTLLGTRVVSDAGWEAYYQPIEARIAELRPDADAALVAVLDEAATEIATWRAYRDAFGYLICVVQPE</sequence>
<dbReference type="GO" id="GO:0008168">
    <property type="term" value="F:methyltransferase activity"/>
    <property type="evidence" value="ECO:0007669"/>
    <property type="project" value="UniProtKB-KW"/>
</dbReference>
<dbReference type="Gene3D" id="3.40.50.150">
    <property type="entry name" value="Vaccinia Virus protein VP39"/>
    <property type="match status" value="1"/>
</dbReference>
<feature type="domain" description="Methyltransferase" evidence="1">
    <location>
        <begin position="40"/>
        <end position="128"/>
    </location>
</feature>
<dbReference type="InterPro" id="IPR029063">
    <property type="entry name" value="SAM-dependent_MTases_sf"/>
</dbReference>
<dbReference type="Proteomes" id="UP000199144">
    <property type="component" value="Unassembled WGS sequence"/>
</dbReference>
<evidence type="ECO:0000313" key="3">
    <source>
        <dbReference type="Proteomes" id="UP000199144"/>
    </source>
</evidence>
<dbReference type="GO" id="GO:0032259">
    <property type="term" value="P:methylation"/>
    <property type="evidence" value="ECO:0007669"/>
    <property type="project" value="UniProtKB-KW"/>
</dbReference>
<dbReference type="SUPFAM" id="SSF53335">
    <property type="entry name" value="S-adenosyl-L-methionine-dependent methyltransferases"/>
    <property type="match status" value="1"/>
</dbReference>
<protein>
    <submittedName>
        <fullName evidence="2">Methyltransferase domain-containing protein</fullName>
    </submittedName>
</protein>
<evidence type="ECO:0000313" key="2">
    <source>
        <dbReference type="EMBL" id="SFM24486.1"/>
    </source>
</evidence>
<keyword evidence="2" id="KW-0489">Methyltransferase</keyword>
<keyword evidence="2" id="KW-0808">Transferase</keyword>
<name>A0A1I4PA89_9RHOB</name>
<dbReference type="Pfam" id="PF13649">
    <property type="entry name" value="Methyltransf_25"/>
    <property type="match status" value="1"/>
</dbReference>
<dbReference type="RefSeq" id="WP_242654794.1">
    <property type="nucleotide sequence ID" value="NZ_FOTQ01000005.1"/>
</dbReference>
<accession>A0A1I4PA89</accession>
<organism evidence="2 3">
    <name type="scientific">Shimia aestuarii</name>
    <dbReference type="NCBI Taxonomy" id="254406"/>
    <lineage>
        <taxon>Bacteria</taxon>
        <taxon>Pseudomonadati</taxon>
        <taxon>Pseudomonadota</taxon>
        <taxon>Alphaproteobacteria</taxon>
        <taxon>Rhodobacterales</taxon>
        <taxon>Roseobacteraceae</taxon>
    </lineage>
</organism>
<dbReference type="AlphaFoldDB" id="A0A1I4PA89"/>
<dbReference type="EMBL" id="FOTQ01000005">
    <property type="protein sequence ID" value="SFM24486.1"/>
    <property type="molecule type" value="Genomic_DNA"/>
</dbReference>
<evidence type="ECO:0000259" key="1">
    <source>
        <dbReference type="Pfam" id="PF13649"/>
    </source>
</evidence>
<keyword evidence="3" id="KW-1185">Reference proteome</keyword>
<dbReference type="InterPro" id="IPR041698">
    <property type="entry name" value="Methyltransf_25"/>
</dbReference>
<gene>
    <name evidence="2" type="ORF">SAMN04488042_105140</name>
</gene>
<dbReference type="STRING" id="254406.SAMN04488042_105140"/>
<reference evidence="2 3" key="1">
    <citation type="submission" date="2016-10" db="EMBL/GenBank/DDBJ databases">
        <authorList>
            <person name="de Groot N.N."/>
        </authorList>
    </citation>
    <scope>NUCLEOTIDE SEQUENCE [LARGE SCALE GENOMIC DNA]</scope>
    <source>
        <strain evidence="2 3">DSM 15283</strain>
    </source>
</reference>
<proteinExistence type="predicted"/>